<gene>
    <name evidence="2" type="ORF">Pan189_39980</name>
</gene>
<dbReference type="Proteomes" id="UP000317318">
    <property type="component" value="Chromosome"/>
</dbReference>
<dbReference type="OrthoDB" id="268932at2"/>
<accession>A0A517R6T6</accession>
<keyword evidence="1" id="KW-0812">Transmembrane</keyword>
<feature type="transmembrane region" description="Helical" evidence="1">
    <location>
        <begin position="12"/>
        <end position="30"/>
    </location>
</feature>
<evidence type="ECO:0000313" key="2">
    <source>
        <dbReference type="EMBL" id="QDT39589.1"/>
    </source>
</evidence>
<organism evidence="2 3">
    <name type="scientific">Stratiformator vulcanicus</name>
    <dbReference type="NCBI Taxonomy" id="2527980"/>
    <lineage>
        <taxon>Bacteria</taxon>
        <taxon>Pseudomonadati</taxon>
        <taxon>Planctomycetota</taxon>
        <taxon>Planctomycetia</taxon>
        <taxon>Planctomycetales</taxon>
        <taxon>Planctomycetaceae</taxon>
        <taxon>Stratiformator</taxon>
    </lineage>
</organism>
<keyword evidence="3" id="KW-1185">Reference proteome</keyword>
<dbReference type="EMBL" id="CP036268">
    <property type="protein sequence ID" value="QDT39589.1"/>
    <property type="molecule type" value="Genomic_DNA"/>
</dbReference>
<dbReference type="KEGG" id="svp:Pan189_39980"/>
<evidence type="ECO:0000256" key="1">
    <source>
        <dbReference type="SAM" id="Phobius"/>
    </source>
</evidence>
<name>A0A517R6T6_9PLAN</name>
<proteinExistence type="predicted"/>
<dbReference type="AlphaFoldDB" id="A0A517R6T6"/>
<sequence>MAAADDDFKLGFLSTVALPGGGFVGGLLVTNRHGRPLEFQCTTPVKPTKSQEILFGEMLQPYLLGEVIAETLVRKAAVKPDIVLTEDDAVLEVRSHIDKPAGLVFESPAQDADSIQVGRQRLRFHDGHRSDRDLVSDRAAAIHAAVDMTEPFRRVREALEETAKASATR</sequence>
<reference evidence="2 3" key="1">
    <citation type="submission" date="2019-02" db="EMBL/GenBank/DDBJ databases">
        <title>Deep-cultivation of Planctomycetes and their phenomic and genomic characterization uncovers novel biology.</title>
        <authorList>
            <person name="Wiegand S."/>
            <person name="Jogler M."/>
            <person name="Boedeker C."/>
            <person name="Pinto D."/>
            <person name="Vollmers J."/>
            <person name="Rivas-Marin E."/>
            <person name="Kohn T."/>
            <person name="Peeters S.H."/>
            <person name="Heuer A."/>
            <person name="Rast P."/>
            <person name="Oberbeckmann S."/>
            <person name="Bunk B."/>
            <person name="Jeske O."/>
            <person name="Meyerdierks A."/>
            <person name="Storesund J.E."/>
            <person name="Kallscheuer N."/>
            <person name="Luecker S."/>
            <person name="Lage O.M."/>
            <person name="Pohl T."/>
            <person name="Merkel B.J."/>
            <person name="Hornburger P."/>
            <person name="Mueller R.-W."/>
            <person name="Bruemmer F."/>
            <person name="Labrenz M."/>
            <person name="Spormann A.M."/>
            <person name="Op den Camp H."/>
            <person name="Overmann J."/>
            <person name="Amann R."/>
            <person name="Jetten M.S.M."/>
            <person name="Mascher T."/>
            <person name="Medema M.H."/>
            <person name="Devos D.P."/>
            <person name="Kaster A.-K."/>
            <person name="Ovreas L."/>
            <person name="Rohde M."/>
            <person name="Galperin M.Y."/>
            <person name="Jogler C."/>
        </authorList>
    </citation>
    <scope>NUCLEOTIDE SEQUENCE [LARGE SCALE GENOMIC DNA]</scope>
    <source>
        <strain evidence="2 3">Pan189</strain>
    </source>
</reference>
<keyword evidence="1" id="KW-0472">Membrane</keyword>
<dbReference type="RefSeq" id="WP_145365717.1">
    <property type="nucleotide sequence ID" value="NZ_CP036268.1"/>
</dbReference>
<protein>
    <submittedName>
        <fullName evidence="2">Uncharacterized protein</fullName>
    </submittedName>
</protein>
<keyword evidence="1" id="KW-1133">Transmembrane helix</keyword>
<evidence type="ECO:0000313" key="3">
    <source>
        <dbReference type="Proteomes" id="UP000317318"/>
    </source>
</evidence>